<evidence type="ECO:0000256" key="1">
    <source>
        <dbReference type="SAM" id="MobiDB-lite"/>
    </source>
</evidence>
<organism evidence="3 4">
    <name type="scientific">Eucalyptus globulus</name>
    <name type="common">Tasmanian blue gum</name>
    <dbReference type="NCBI Taxonomy" id="34317"/>
    <lineage>
        <taxon>Eukaryota</taxon>
        <taxon>Viridiplantae</taxon>
        <taxon>Streptophyta</taxon>
        <taxon>Embryophyta</taxon>
        <taxon>Tracheophyta</taxon>
        <taxon>Spermatophyta</taxon>
        <taxon>Magnoliopsida</taxon>
        <taxon>eudicotyledons</taxon>
        <taxon>Gunneridae</taxon>
        <taxon>Pentapetalae</taxon>
        <taxon>rosids</taxon>
        <taxon>malvids</taxon>
        <taxon>Myrtales</taxon>
        <taxon>Myrtaceae</taxon>
        <taxon>Myrtoideae</taxon>
        <taxon>Eucalypteae</taxon>
        <taxon>Eucalyptus</taxon>
    </lineage>
</organism>
<evidence type="ECO:0000313" key="3">
    <source>
        <dbReference type="EMBL" id="KAL3740397.1"/>
    </source>
</evidence>
<keyword evidence="4" id="KW-1185">Reference proteome</keyword>
<gene>
    <name evidence="3" type="ORF">ACJRO7_021646</name>
</gene>
<dbReference type="Pfam" id="PF03732">
    <property type="entry name" value="Retrotrans_gag"/>
    <property type="match status" value="1"/>
</dbReference>
<sequence>MHKLVEQFLKLNSPTFIGAGDPEAATLWIQDLEKAFALLRCSEEENVVLVVYQLQGNVSTWWRATRGIVFLKGVVPEWNIFVEAFNGKYFSNCAREQKMAEFQCLRQGLMFVDQYKAKFAKLSHYAPRLIEDPKDKARRFRDGLRLELRDLLVPLNLKDYNEVYGRAQLIERNLNERAAASRSQFGSNRDGNRFGKKPMIGRRYPGPPIRKGGIGKSASSHNGVCCFCGTRHGLAPCHSRTGDCFECGQ</sequence>
<feature type="domain" description="Retrotransposon gag" evidence="2">
    <location>
        <begin position="49"/>
        <end position="145"/>
    </location>
</feature>
<comment type="caution">
    <text evidence="3">The sequence shown here is derived from an EMBL/GenBank/DDBJ whole genome shotgun (WGS) entry which is preliminary data.</text>
</comment>
<accession>A0ABD3KM77</accession>
<feature type="region of interest" description="Disordered" evidence="1">
    <location>
        <begin position="180"/>
        <end position="208"/>
    </location>
</feature>
<protein>
    <recommendedName>
        <fullName evidence="2">Retrotransposon gag domain-containing protein</fullName>
    </recommendedName>
</protein>
<dbReference type="PANTHER" id="PTHR34482:SF49">
    <property type="entry name" value="RETROTRANSPOSON GAG DOMAIN-CONTAINING PROTEIN"/>
    <property type="match status" value="1"/>
</dbReference>
<evidence type="ECO:0000259" key="2">
    <source>
        <dbReference type="Pfam" id="PF03732"/>
    </source>
</evidence>
<dbReference type="InterPro" id="IPR005162">
    <property type="entry name" value="Retrotrans_gag_dom"/>
</dbReference>
<dbReference type="Proteomes" id="UP001634007">
    <property type="component" value="Unassembled WGS sequence"/>
</dbReference>
<proteinExistence type="predicted"/>
<dbReference type="PANTHER" id="PTHR34482">
    <property type="entry name" value="DNA DAMAGE-INDUCIBLE PROTEIN 1-LIKE"/>
    <property type="match status" value="1"/>
</dbReference>
<dbReference type="AlphaFoldDB" id="A0ABD3KM77"/>
<name>A0ABD3KM77_EUCGL</name>
<dbReference type="EMBL" id="JBJKBG010000005">
    <property type="protein sequence ID" value="KAL3740397.1"/>
    <property type="molecule type" value="Genomic_DNA"/>
</dbReference>
<reference evidence="3 4" key="1">
    <citation type="submission" date="2024-11" db="EMBL/GenBank/DDBJ databases">
        <title>Chromosome-level genome assembly of Eucalyptus globulus Labill. provides insights into its genome evolution.</title>
        <authorList>
            <person name="Li X."/>
        </authorList>
    </citation>
    <scope>NUCLEOTIDE SEQUENCE [LARGE SCALE GENOMIC DNA]</scope>
    <source>
        <strain evidence="3">CL2024</strain>
        <tissue evidence="3">Fresh tender leaves</tissue>
    </source>
</reference>
<evidence type="ECO:0000313" key="4">
    <source>
        <dbReference type="Proteomes" id="UP001634007"/>
    </source>
</evidence>